<evidence type="ECO:0000313" key="3">
    <source>
        <dbReference type="Proteomes" id="UP000054359"/>
    </source>
</evidence>
<organism evidence="2 3">
    <name type="scientific">Stegodyphus mimosarum</name>
    <name type="common">African social velvet spider</name>
    <dbReference type="NCBI Taxonomy" id="407821"/>
    <lineage>
        <taxon>Eukaryota</taxon>
        <taxon>Metazoa</taxon>
        <taxon>Ecdysozoa</taxon>
        <taxon>Arthropoda</taxon>
        <taxon>Chelicerata</taxon>
        <taxon>Arachnida</taxon>
        <taxon>Araneae</taxon>
        <taxon>Araneomorphae</taxon>
        <taxon>Entelegynae</taxon>
        <taxon>Eresoidea</taxon>
        <taxon>Eresidae</taxon>
        <taxon>Stegodyphus</taxon>
    </lineage>
</organism>
<feature type="transmembrane region" description="Helical" evidence="1">
    <location>
        <begin position="16"/>
        <end position="33"/>
    </location>
</feature>
<reference evidence="2 3" key="1">
    <citation type="submission" date="2013-11" db="EMBL/GenBank/DDBJ databases">
        <title>Genome sequencing of Stegodyphus mimosarum.</title>
        <authorList>
            <person name="Bechsgaard J."/>
        </authorList>
    </citation>
    <scope>NUCLEOTIDE SEQUENCE [LARGE SCALE GENOMIC DNA]</scope>
</reference>
<dbReference type="OrthoDB" id="2289278at2759"/>
<evidence type="ECO:0000256" key="1">
    <source>
        <dbReference type="SAM" id="Phobius"/>
    </source>
</evidence>
<dbReference type="EMBL" id="KK112237">
    <property type="protein sequence ID" value="KFM57125.1"/>
    <property type="molecule type" value="Genomic_DNA"/>
</dbReference>
<feature type="non-terminal residue" evidence="2">
    <location>
        <position position="72"/>
    </location>
</feature>
<keyword evidence="1" id="KW-0812">Transmembrane</keyword>
<sequence>MERVYQPKNKKSMKNLYHTCFGGLVLGLYHLYIMHKYFCRKYENIALAEYSAEHQINNDVLHFGACIKQLDR</sequence>
<accession>A0A087SW86</accession>
<keyword evidence="3" id="KW-1185">Reference proteome</keyword>
<name>A0A087SW86_STEMI</name>
<dbReference type="AlphaFoldDB" id="A0A087SW86"/>
<keyword evidence="1" id="KW-1133">Transmembrane helix</keyword>
<dbReference type="Proteomes" id="UP000054359">
    <property type="component" value="Unassembled WGS sequence"/>
</dbReference>
<keyword evidence="1" id="KW-0472">Membrane</keyword>
<proteinExistence type="predicted"/>
<gene>
    <name evidence="2" type="ORF">X975_17326</name>
</gene>
<protein>
    <submittedName>
        <fullName evidence="2">Uncharacterized protein</fullName>
    </submittedName>
</protein>
<evidence type="ECO:0000313" key="2">
    <source>
        <dbReference type="EMBL" id="KFM57125.1"/>
    </source>
</evidence>